<dbReference type="Gene3D" id="1.20.144.10">
    <property type="entry name" value="Phosphatidic acid phosphatase type 2/haloperoxidase"/>
    <property type="match status" value="1"/>
</dbReference>
<name>A0AAP2GSV2_9BACT</name>
<dbReference type="InterPro" id="IPR036938">
    <property type="entry name" value="PAP2/HPO_sf"/>
</dbReference>
<gene>
    <name evidence="2" type="ORF">KK083_29030</name>
</gene>
<keyword evidence="3" id="KW-1185">Reference proteome</keyword>
<dbReference type="InterPro" id="IPR000326">
    <property type="entry name" value="PAP2/HPO"/>
</dbReference>
<evidence type="ECO:0000313" key="3">
    <source>
        <dbReference type="Proteomes" id="UP001319200"/>
    </source>
</evidence>
<dbReference type="AlphaFoldDB" id="A0AAP2GSV2"/>
<sequence length="305" mass="35436">MKHILILFLALGPIAFSYGQKYQRDLTPARGHYKQLSVFSRSPKTGNETIDRQRFISDQETIDRRMSRKPNYLEAVKLSDFNIPEVPANSSEMTRAEINYLLALQQSRTEEDVRASLFFANVYYNLSVKPGDSTYTLFRHNLFHIGRSIGTWFNPENLPLTADLIANVWRDASYFIWSMKFKYARIRPYVIDPGLKNLEETDWAAYPSGHASNSYVNAYLYSELAPEFADVFMKDAYDMAHSREIIGVHYPSDSEAGRIFARQFVNKLFQNPKFLADFERVKNEWKQKAKETFERPLTKTQATSN</sequence>
<accession>A0AAP2GSV2</accession>
<dbReference type="Proteomes" id="UP001319200">
    <property type="component" value="Unassembled WGS sequence"/>
</dbReference>
<protein>
    <submittedName>
        <fullName evidence="2">Phosphatase PAP2 family protein</fullName>
    </submittedName>
</protein>
<feature type="domain" description="Phosphatidic acid phosphatase type 2/haloperoxidase" evidence="1">
    <location>
        <begin position="163"/>
        <end position="270"/>
    </location>
</feature>
<proteinExistence type="predicted"/>
<reference evidence="2 3" key="1">
    <citation type="submission" date="2021-05" db="EMBL/GenBank/DDBJ databases">
        <title>A Polyphasic approach of four new species of the genus Ohtaekwangia: Ohtaekwangia histidinii sp. nov., Ohtaekwangia cretensis sp. nov., Ohtaekwangia indiensis sp. nov., Ohtaekwangia reichenbachii sp. nov. from diverse environment.</title>
        <authorList>
            <person name="Octaviana S."/>
        </authorList>
    </citation>
    <scope>NUCLEOTIDE SEQUENCE [LARGE SCALE GENOMIC DNA]</scope>
    <source>
        <strain evidence="2 3">PWU4</strain>
    </source>
</reference>
<evidence type="ECO:0000259" key="1">
    <source>
        <dbReference type="SMART" id="SM00014"/>
    </source>
</evidence>
<dbReference type="SUPFAM" id="SSF48317">
    <property type="entry name" value="Acid phosphatase/Vanadium-dependent haloperoxidase"/>
    <property type="match status" value="1"/>
</dbReference>
<dbReference type="SMART" id="SM00014">
    <property type="entry name" value="acidPPc"/>
    <property type="match status" value="1"/>
</dbReference>
<dbReference type="EMBL" id="JAHESF010000053">
    <property type="protein sequence ID" value="MBT1700972.1"/>
    <property type="molecule type" value="Genomic_DNA"/>
</dbReference>
<organism evidence="2 3">
    <name type="scientific">Chryseosolibacter histidini</name>
    <dbReference type="NCBI Taxonomy" id="2782349"/>
    <lineage>
        <taxon>Bacteria</taxon>
        <taxon>Pseudomonadati</taxon>
        <taxon>Bacteroidota</taxon>
        <taxon>Cytophagia</taxon>
        <taxon>Cytophagales</taxon>
        <taxon>Chryseotaleaceae</taxon>
        <taxon>Chryseosolibacter</taxon>
    </lineage>
</organism>
<comment type="caution">
    <text evidence="2">The sequence shown here is derived from an EMBL/GenBank/DDBJ whole genome shotgun (WGS) entry which is preliminary data.</text>
</comment>
<evidence type="ECO:0000313" key="2">
    <source>
        <dbReference type="EMBL" id="MBT1700972.1"/>
    </source>
</evidence>
<dbReference type="RefSeq" id="WP_254169660.1">
    <property type="nucleotide sequence ID" value="NZ_JAHESF010000053.1"/>
</dbReference>